<feature type="region of interest" description="Disordered" evidence="1">
    <location>
        <begin position="630"/>
        <end position="657"/>
    </location>
</feature>
<evidence type="ECO:0000313" key="5">
    <source>
        <dbReference type="Proteomes" id="UP000295781"/>
    </source>
</evidence>
<feature type="compositionally biased region" description="Gly residues" evidence="1">
    <location>
        <begin position="34"/>
        <end position="52"/>
    </location>
</feature>
<feature type="compositionally biased region" description="Gly residues" evidence="1">
    <location>
        <begin position="60"/>
        <end position="74"/>
    </location>
</feature>
<proteinExistence type="predicted"/>
<protein>
    <recommendedName>
        <fullName evidence="3">CARDB domain-containing protein</fullName>
    </recommendedName>
</protein>
<feature type="region of interest" description="Disordered" evidence="1">
    <location>
        <begin position="26"/>
        <end position="76"/>
    </location>
</feature>
<sequence length="1087" mass="113069">MPTSSRRLLPLALPWFVLAVAACSDPETTTPPGSSGGDGGAGGEGGEGGDGGSTTDSTGVGFGGAPTGEGGAGGAEDPCGGAQCRPDQRCEERSGEGVCVDNTCEDLTCSATEECQITPEGGAICADNRCRSDLECPINRYCDGAVCVADTCAAGERTCDGGSLLQCVSNGSEARALFTCGGSAYFESACTDDGAGNASCPCEDDWDCPTHASCEAGACAGTGDAPTCLLPPVPFSNVPPQIEIQWGGKDIAAPNAAGSPFPMSAQNVMTPAVANLDDDNGDGLINELDFPEILFTTFCGTEYKSNGVLRAIHGGGPGKGRDYFAVLGDKVWREGDPIDVPYACDDAALRPTSALAVGDLDRDGVPEIVAVTEASGLQIFSNTGETRLLANNLWTGYAEPAPAIADLDGQGLPEIVIGRHAFTLHVDEATGALAILDHFEGTQMHGIQASDALNSFGPITCVANIQGDSRLEIVAGSSAYALPRPPAGVTRRSECAPPYDDPEAAAFCAGELLLVWDGQAVNGAANIPNAQRDGFCAVADVLGEDGASPGPDTPLDQVPEVILINNGYFYVLNGQDGTILRRTIMGQGASTGGGAPNVDDFDGDGFPEIGTAFGRRYVMFDLQPPTAACPAWLNPLEDDGPEPGNPPRTPNGKACQTDDDCGAPGEATCNPQTGACVCYHNGWMRVTEDNSSRATGSSVFDFNGDGAAEVIYNDECYFRIYDGVTASVLFKEHSPSRTRTEYPVVADVDNDGNAEIVFATSNESDHCDEGRDFNNGLEVWGDPNDLWVPARRIWNQHGYHVTNVLESGAIPAQEPESWKSYGGRAYNLYRSNPRSSGIAPDLALSGIQMASPDATCGELTDNIDITVRVENQGDLRVGPGVVVSFHGEWDTPATSEPLLDAGGAPLQAVLRTSIEPHSSLLVTVSYSAGNNPQATLPARVRAVVDEGGVERECKEDNNEQTVAVDAGGARPDLQLQIGRVATAQCPQGQVDVPTTVVNAGSAPASNVRVRYYAGDPAQGGKVLHEEVIPGPIAPGASASITAAIKDFPWNLSILIHGVVDPDGELDECNGGNNRDAAPDKVRCEHVD</sequence>
<evidence type="ECO:0000259" key="3">
    <source>
        <dbReference type="Pfam" id="PF07705"/>
    </source>
</evidence>
<evidence type="ECO:0000313" key="4">
    <source>
        <dbReference type="EMBL" id="AUX24492.1"/>
    </source>
</evidence>
<feature type="signal peptide" evidence="2">
    <location>
        <begin position="1"/>
        <end position="21"/>
    </location>
</feature>
<dbReference type="EMBL" id="CP012670">
    <property type="protein sequence ID" value="AUX24492.1"/>
    <property type="molecule type" value="Genomic_DNA"/>
</dbReference>
<dbReference type="PROSITE" id="PS51257">
    <property type="entry name" value="PROKAR_LIPOPROTEIN"/>
    <property type="match status" value="1"/>
</dbReference>
<feature type="chain" id="PRO_5020307452" description="CARDB domain-containing protein" evidence="2">
    <location>
        <begin position="22"/>
        <end position="1087"/>
    </location>
</feature>
<keyword evidence="2" id="KW-0732">Signal</keyword>
<dbReference type="PANTHER" id="PTHR46580:SF4">
    <property type="entry name" value="ATP_GTP-BINDING PROTEIN"/>
    <property type="match status" value="1"/>
</dbReference>
<reference evidence="4 5" key="1">
    <citation type="submission" date="2015-09" db="EMBL/GenBank/DDBJ databases">
        <title>Sorangium comparison.</title>
        <authorList>
            <person name="Zaburannyi N."/>
            <person name="Bunk B."/>
            <person name="Overmann J."/>
            <person name="Mueller R."/>
        </authorList>
    </citation>
    <scope>NUCLEOTIDE SEQUENCE [LARGE SCALE GENOMIC DNA]</scope>
    <source>
        <strain evidence="4 5">So ceGT47</strain>
    </source>
</reference>
<dbReference type="Proteomes" id="UP000295781">
    <property type="component" value="Chromosome"/>
</dbReference>
<dbReference type="InterPro" id="IPR011635">
    <property type="entry name" value="CARDB"/>
</dbReference>
<evidence type="ECO:0000256" key="1">
    <source>
        <dbReference type="SAM" id="MobiDB-lite"/>
    </source>
</evidence>
<dbReference type="InterPro" id="IPR028994">
    <property type="entry name" value="Integrin_alpha_N"/>
</dbReference>
<dbReference type="InterPro" id="IPR013783">
    <property type="entry name" value="Ig-like_fold"/>
</dbReference>
<dbReference type="PANTHER" id="PTHR46580">
    <property type="entry name" value="SENSOR KINASE-RELATED"/>
    <property type="match status" value="1"/>
</dbReference>
<dbReference type="Pfam" id="PF07705">
    <property type="entry name" value="CARDB"/>
    <property type="match status" value="1"/>
</dbReference>
<accession>A0A4V0NE05</accession>
<organism evidence="4 5">
    <name type="scientific">Sorangium cellulosum</name>
    <name type="common">Polyangium cellulosum</name>
    <dbReference type="NCBI Taxonomy" id="56"/>
    <lineage>
        <taxon>Bacteria</taxon>
        <taxon>Pseudomonadati</taxon>
        <taxon>Myxococcota</taxon>
        <taxon>Polyangia</taxon>
        <taxon>Polyangiales</taxon>
        <taxon>Polyangiaceae</taxon>
        <taxon>Sorangium</taxon>
    </lineage>
</organism>
<dbReference type="AlphaFoldDB" id="A0A4V0NE05"/>
<dbReference type="Gene3D" id="2.60.40.10">
    <property type="entry name" value="Immunoglobulins"/>
    <property type="match status" value="2"/>
</dbReference>
<dbReference type="PROSITE" id="PS00018">
    <property type="entry name" value="EF_HAND_1"/>
    <property type="match status" value="1"/>
</dbReference>
<dbReference type="InterPro" id="IPR018247">
    <property type="entry name" value="EF_Hand_1_Ca_BS"/>
</dbReference>
<gene>
    <name evidence="4" type="ORF">SOCEGT47_050300</name>
</gene>
<dbReference type="SUPFAM" id="SSF69318">
    <property type="entry name" value="Integrin alpha N-terminal domain"/>
    <property type="match status" value="2"/>
</dbReference>
<dbReference type="Gene3D" id="2.130.10.130">
    <property type="entry name" value="Integrin alpha, N-terminal"/>
    <property type="match status" value="1"/>
</dbReference>
<feature type="domain" description="CARDB" evidence="3">
    <location>
        <begin position="971"/>
        <end position="1074"/>
    </location>
</feature>
<name>A0A4V0NE05_SORCE</name>
<evidence type="ECO:0000256" key="2">
    <source>
        <dbReference type="SAM" id="SignalP"/>
    </source>
</evidence>